<keyword evidence="3" id="KW-1185">Reference proteome</keyword>
<evidence type="ECO:0000313" key="2">
    <source>
        <dbReference type="EMBL" id="KAG8176852.1"/>
    </source>
</evidence>
<reference evidence="2 3" key="1">
    <citation type="journal article" date="2022" name="Nat. Ecol. Evol.">
        <title>A masculinizing supergene underlies an exaggerated male reproductive morph in a spider.</title>
        <authorList>
            <person name="Hendrickx F."/>
            <person name="De Corte Z."/>
            <person name="Sonet G."/>
            <person name="Van Belleghem S.M."/>
            <person name="Kostlbacher S."/>
            <person name="Vangestel C."/>
        </authorList>
    </citation>
    <scope>NUCLEOTIDE SEQUENCE [LARGE SCALE GENOMIC DNA]</scope>
    <source>
        <strain evidence="2">W744_W776</strain>
    </source>
</reference>
<gene>
    <name evidence="2" type="ORF">JTE90_027156</name>
</gene>
<feature type="region of interest" description="Disordered" evidence="1">
    <location>
        <begin position="1"/>
        <end position="20"/>
    </location>
</feature>
<dbReference type="Proteomes" id="UP000827092">
    <property type="component" value="Unassembled WGS sequence"/>
</dbReference>
<proteinExistence type="predicted"/>
<feature type="compositionally biased region" description="Basic residues" evidence="1">
    <location>
        <begin position="111"/>
        <end position="122"/>
    </location>
</feature>
<feature type="region of interest" description="Disordered" evidence="1">
    <location>
        <begin position="111"/>
        <end position="132"/>
    </location>
</feature>
<dbReference type="EMBL" id="JAFNEN010000847">
    <property type="protein sequence ID" value="KAG8176852.1"/>
    <property type="molecule type" value="Genomic_DNA"/>
</dbReference>
<dbReference type="AlphaFoldDB" id="A0AAV6TZC3"/>
<feature type="region of interest" description="Disordered" evidence="1">
    <location>
        <begin position="35"/>
        <end position="56"/>
    </location>
</feature>
<protein>
    <submittedName>
        <fullName evidence="2">Uncharacterized protein</fullName>
    </submittedName>
</protein>
<organism evidence="2 3">
    <name type="scientific">Oedothorax gibbosus</name>
    <dbReference type="NCBI Taxonomy" id="931172"/>
    <lineage>
        <taxon>Eukaryota</taxon>
        <taxon>Metazoa</taxon>
        <taxon>Ecdysozoa</taxon>
        <taxon>Arthropoda</taxon>
        <taxon>Chelicerata</taxon>
        <taxon>Arachnida</taxon>
        <taxon>Araneae</taxon>
        <taxon>Araneomorphae</taxon>
        <taxon>Entelegynae</taxon>
        <taxon>Araneoidea</taxon>
        <taxon>Linyphiidae</taxon>
        <taxon>Erigoninae</taxon>
        <taxon>Oedothorax</taxon>
    </lineage>
</organism>
<name>A0AAV6TZC3_9ARAC</name>
<sequence>MADPERDNKGRPSSIKKAERKVDILEKEGKVKLVSQMSAREHRMKKKQWRENTRKSREIKAARNIVEITSSFSPEESQVYRENESCSTSMCPAKPISRCTLIGRKKILNNRSKVTRQLKKSGTRTVDNKADS</sequence>
<accession>A0AAV6TZC3</accession>
<comment type="caution">
    <text evidence="2">The sequence shown here is derived from an EMBL/GenBank/DDBJ whole genome shotgun (WGS) entry which is preliminary data.</text>
</comment>
<evidence type="ECO:0000256" key="1">
    <source>
        <dbReference type="SAM" id="MobiDB-lite"/>
    </source>
</evidence>
<evidence type="ECO:0000313" key="3">
    <source>
        <dbReference type="Proteomes" id="UP000827092"/>
    </source>
</evidence>